<dbReference type="Pfam" id="PF00512">
    <property type="entry name" value="HisKA"/>
    <property type="match status" value="1"/>
</dbReference>
<dbReference type="InterPro" id="IPR000700">
    <property type="entry name" value="PAS-assoc_C"/>
</dbReference>
<proteinExistence type="predicted"/>
<evidence type="ECO:0000259" key="4">
    <source>
        <dbReference type="PROSITE" id="PS50113"/>
    </source>
</evidence>
<dbReference type="SMART" id="SM00388">
    <property type="entry name" value="HisKA"/>
    <property type="match status" value="1"/>
</dbReference>
<dbReference type="AlphaFoldDB" id="A0A974P319"/>
<dbReference type="InterPro" id="IPR035965">
    <property type="entry name" value="PAS-like_dom_sf"/>
</dbReference>
<dbReference type="EMBL" id="CP068570">
    <property type="protein sequence ID" value="QQZ49768.1"/>
    <property type="molecule type" value="Genomic_DNA"/>
</dbReference>
<evidence type="ECO:0000313" key="5">
    <source>
        <dbReference type="EMBL" id="QQZ49768.1"/>
    </source>
</evidence>
<protein>
    <recommendedName>
        <fullName evidence="2">histidine kinase</fullName>
        <ecNumber evidence="2">2.7.13.3</ecNumber>
    </recommendedName>
</protein>
<evidence type="ECO:0000256" key="2">
    <source>
        <dbReference type="ARBA" id="ARBA00012438"/>
    </source>
</evidence>
<dbReference type="CDD" id="cd00130">
    <property type="entry name" value="PAS"/>
    <property type="match status" value="1"/>
</dbReference>
<dbReference type="PANTHER" id="PTHR43065:SF49">
    <property type="entry name" value="HISTIDINE KINASE"/>
    <property type="match status" value="1"/>
</dbReference>
<dbReference type="InterPro" id="IPR001610">
    <property type="entry name" value="PAC"/>
</dbReference>
<reference evidence="5" key="1">
    <citation type="submission" date="2021-01" db="EMBL/GenBank/DDBJ databases">
        <title>Genome sequence of Phenylobacterium sp. 20VBR1 isolated from a valley glaceir, Ny-Alesund, Svalbard.</title>
        <authorList>
            <person name="Thomas F.A."/>
            <person name="Krishnan K.P."/>
            <person name="Sinha R.K."/>
        </authorList>
    </citation>
    <scope>NUCLEOTIDE SEQUENCE</scope>
    <source>
        <strain evidence="5">20VBR1</strain>
    </source>
</reference>
<dbReference type="Gene3D" id="1.10.287.130">
    <property type="match status" value="1"/>
</dbReference>
<evidence type="ECO:0000256" key="1">
    <source>
        <dbReference type="ARBA" id="ARBA00000085"/>
    </source>
</evidence>
<sequence>MLDPDGQVTNWNAGAERIKGYRADEIVGQHFSRFYTDEDRAAGGPQRALATAAAEGRYEHEGWRLRKDGTQFWAHVIIDPIRDDGGAVIGFAKITRDVTERRAAQKALDDAREALLQSQKLEAIGQLTGGIAHDFNNLLMAVLGSLELVRKRLPHDPRITPLIDNAMQGAQRGAALTQRMLAFARKQELKLDPVDLAGLVRGMTSLLQRSLGPAMRIETHFPAACPWCAPTPTSLRTPC</sequence>
<dbReference type="SMART" id="SM00086">
    <property type="entry name" value="PAC"/>
    <property type="match status" value="1"/>
</dbReference>
<name>A0A974P319_9CAUL</name>
<dbReference type="InterPro" id="IPR036097">
    <property type="entry name" value="HisK_dim/P_sf"/>
</dbReference>
<feature type="domain" description="PAS" evidence="3">
    <location>
        <begin position="1"/>
        <end position="40"/>
    </location>
</feature>
<dbReference type="NCBIfam" id="TIGR00229">
    <property type="entry name" value="sensory_box"/>
    <property type="match status" value="1"/>
</dbReference>
<dbReference type="PROSITE" id="PS50113">
    <property type="entry name" value="PAC"/>
    <property type="match status" value="1"/>
</dbReference>
<gene>
    <name evidence="5" type="ORF">JKL49_23610</name>
</gene>
<organism evidence="5">
    <name type="scientific">Phenylobacterium glaciei</name>
    <dbReference type="NCBI Taxonomy" id="2803784"/>
    <lineage>
        <taxon>Bacteria</taxon>
        <taxon>Pseudomonadati</taxon>
        <taxon>Pseudomonadota</taxon>
        <taxon>Alphaproteobacteria</taxon>
        <taxon>Caulobacterales</taxon>
        <taxon>Caulobacteraceae</taxon>
        <taxon>Phenylobacterium</taxon>
    </lineage>
</organism>
<dbReference type="GO" id="GO:0000155">
    <property type="term" value="F:phosphorelay sensor kinase activity"/>
    <property type="evidence" value="ECO:0007669"/>
    <property type="project" value="InterPro"/>
</dbReference>
<dbReference type="PROSITE" id="PS50112">
    <property type="entry name" value="PAS"/>
    <property type="match status" value="1"/>
</dbReference>
<dbReference type="SUPFAM" id="SSF55785">
    <property type="entry name" value="PYP-like sensor domain (PAS domain)"/>
    <property type="match status" value="1"/>
</dbReference>
<feature type="domain" description="PAC" evidence="4">
    <location>
        <begin position="58"/>
        <end position="110"/>
    </location>
</feature>
<dbReference type="InterPro" id="IPR000014">
    <property type="entry name" value="PAS"/>
</dbReference>
<dbReference type="Pfam" id="PF13426">
    <property type="entry name" value="PAS_9"/>
    <property type="match status" value="1"/>
</dbReference>
<dbReference type="SUPFAM" id="SSF47384">
    <property type="entry name" value="Homodimeric domain of signal transducing histidine kinase"/>
    <property type="match status" value="1"/>
</dbReference>
<dbReference type="PANTHER" id="PTHR43065">
    <property type="entry name" value="SENSOR HISTIDINE KINASE"/>
    <property type="match status" value="1"/>
</dbReference>
<accession>A0A974P319</accession>
<dbReference type="CDD" id="cd00082">
    <property type="entry name" value="HisKA"/>
    <property type="match status" value="1"/>
</dbReference>
<evidence type="ECO:0000259" key="3">
    <source>
        <dbReference type="PROSITE" id="PS50112"/>
    </source>
</evidence>
<dbReference type="InterPro" id="IPR003661">
    <property type="entry name" value="HisK_dim/P_dom"/>
</dbReference>
<dbReference type="Gene3D" id="3.30.450.20">
    <property type="entry name" value="PAS domain"/>
    <property type="match status" value="1"/>
</dbReference>
<comment type="catalytic activity">
    <reaction evidence="1">
        <text>ATP + protein L-histidine = ADP + protein N-phospho-L-histidine.</text>
        <dbReference type="EC" id="2.7.13.3"/>
    </reaction>
</comment>
<dbReference type="EC" id="2.7.13.3" evidence="2"/>